<dbReference type="Proteomes" id="UP000799537">
    <property type="component" value="Unassembled WGS sequence"/>
</dbReference>
<accession>A0A6A6CNZ7</accession>
<dbReference type="AlphaFoldDB" id="A0A6A6CNZ7"/>
<feature type="compositionally biased region" description="Basic and acidic residues" evidence="1">
    <location>
        <begin position="286"/>
        <end position="297"/>
    </location>
</feature>
<evidence type="ECO:0000313" key="3">
    <source>
        <dbReference type="Proteomes" id="UP000799537"/>
    </source>
</evidence>
<gene>
    <name evidence="2" type="ORF">M409DRAFT_54068</name>
</gene>
<dbReference type="GeneID" id="54565851"/>
<reference evidence="2" key="1">
    <citation type="journal article" date="2020" name="Stud. Mycol.">
        <title>101 Dothideomycetes genomes: a test case for predicting lifestyles and emergence of pathogens.</title>
        <authorList>
            <person name="Haridas S."/>
            <person name="Albert R."/>
            <person name="Binder M."/>
            <person name="Bloem J."/>
            <person name="Labutti K."/>
            <person name="Salamov A."/>
            <person name="Andreopoulos B."/>
            <person name="Baker S."/>
            <person name="Barry K."/>
            <person name="Bills G."/>
            <person name="Bluhm B."/>
            <person name="Cannon C."/>
            <person name="Castanera R."/>
            <person name="Culley D."/>
            <person name="Daum C."/>
            <person name="Ezra D."/>
            <person name="Gonzalez J."/>
            <person name="Henrissat B."/>
            <person name="Kuo A."/>
            <person name="Liang C."/>
            <person name="Lipzen A."/>
            <person name="Lutzoni F."/>
            <person name="Magnuson J."/>
            <person name="Mondo S."/>
            <person name="Nolan M."/>
            <person name="Ohm R."/>
            <person name="Pangilinan J."/>
            <person name="Park H.-J."/>
            <person name="Ramirez L."/>
            <person name="Alfaro M."/>
            <person name="Sun H."/>
            <person name="Tritt A."/>
            <person name="Yoshinaga Y."/>
            <person name="Zwiers L.-H."/>
            <person name="Turgeon B."/>
            <person name="Goodwin S."/>
            <person name="Spatafora J."/>
            <person name="Crous P."/>
            <person name="Grigoriev I."/>
        </authorList>
    </citation>
    <scope>NUCLEOTIDE SEQUENCE</scope>
    <source>
        <strain evidence="2">ATCC 36951</strain>
    </source>
</reference>
<dbReference type="EMBL" id="ML993593">
    <property type="protein sequence ID" value="KAF2167469.1"/>
    <property type="molecule type" value="Genomic_DNA"/>
</dbReference>
<protein>
    <submittedName>
        <fullName evidence="2">Uncharacterized protein</fullName>
    </submittedName>
</protein>
<proteinExistence type="predicted"/>
<keyword evidence="3" id="KW-1185">Reference proteome</keyword>
<dbReference type="RefSeq" id="XP_033668358.1">
    <property type="nucleotide sequence ID" value="XM_033812579.1"/>
</dbReference>
<evidence type="ECO:0000313" key="2">
    <source>
        <dbReference type="EMBL" id="KAF2167469.1"/>
    </source>
</evidence>
<sequence>MSDFTQLDKPFRILDLPREVRDEIWRLAIPGRKIPIGASWAQNDDGKLVWSFGCRKIATELLWLLTLRQISQQVRDEVDDAFGRCAKVLIINHSDSYNPLAGSQKIHAAAKLLRNVCDITLATGYMIVRYVGGGRGDAFETDAEIQIGLSKAKKTEAVRWESRLGGTDEDSYTVPSKFKGFCDGHANITEQAIRQALARGAGSFEIITVGLSALSPGMWAVPHEAAKGYRSGLEKHWAAEHLVAWVDGLFKEALSRKTKRRARTRPWRQVLLAEVLQRHPPRQRHHAEGAKAAEHTRTSTLSP</sequence>
<feature type="region of interest" description="Disordered" evidence="1">
    <location>
        <begin position="278"/>
        <end position="303"/>
    </location>
</feature>
<organism evidence="2 3">
    <name type="scientific">Zasmidium cellare ATCC 36951</name>
    <dbReference type="NCBI Taxonomy" id="1080233"/>
    <lineage>
        <taxon>Eukaryota</taxon>
        <taxon>Fungi</taxon>
        <taxon>Dikarya</taxon>
        <taxon>Ascomycota</taxon>
        <taxon>Pezizomycotina</taxon>
        <taxon>Dothideomycetes</taxon>
        <taxon>Dothideomycetidae</taxon>
        <taxon>Mycosphaerellales</taxon>
        <taxon>Mycosphaerellaceae</taxon>
        <taxon>Zasmidium</taxon>
    </lineage>
</organism>
<name>A0A6A6CNZ7_ZASCE</name>
<evidence type="ECO:0000256" key="1">
    <source>
        <dbReference type="SAM" id="MobiDB-lite"/>
    </source>
</evidence>